<keyword evidence="2" id="KW-0963">Cytoplasm</keyword>
<evidence type="ECO:0000259" key="3">
    <source>
        <dbReference type="PROSITE" id="PS51203"/>
    </source>
</evidence>
<dbReference type="EMBL" id="AJWJ01000054">
    <property type="protein sequence ID" value="KAF2076637.1"/>
    <property type="molecule type" value="Genomic_DNA"/>
</dbReference>
<dbReference type="PROSITE" id="PS51203">
    <property type="entry name" value="CS"/>
    <property type="match status" value="1"/>
</dbReference>
<dbReference type="SUPFAM" id="SSF49764">
    <property type="entry name" value="HSP20-like chaperones"/>
    <property type="match status" value="1"/>
</dbReference>
<keyword evidence="5" id="KW-1185">Reference proteome</keyword>
<evidence type="ECO:0000313" key="4">
    <source>
        <dbReference type="EMBL" id="KAF2076637.1"/>
    </source>
</evidence>
<gene>
    <name evidence="4" type="ORF">CYY_002066</name>
</gene>
<dbReference type="OrthoDB" id="416217at2759"/>
<dbReference type="PANTHER" id="PTHR12356">
    <property type="entry name" value="NUCLEAR MOVEMENT PROTEIN NUDC"/>
    <property type="match status" value="1"/>
</dbReference>
<feature type="domain" description="CS" evidence="3">
    <location>
        <begin position="3"/>
        <end position="93"/>
    </location>
</feature>
<evidence type="ECO:0000256" key="1">
    <source>
        <dbReference type="ARBA" id="ARBA00004496"/>
    </source>
</evidence>
<dbReference type="GO" id="GO:0006457">
    <property type="term" value="P:protein folding"/>
    <property type="evidence" value="ECO:0007669"/>
    <property type="project" value="TreeGrafter"/>
</dbReference>
<dbReference type="Gene3D" id="2.60.40.790">
    <property type="match status" value="1"/>
</dbReference>
<dbReference type="CDD" id="cd06467">
    <property type="entry name" value="p23_NUDC_like"/>
    <property type="match status" value="1"/>
</dbReference>
<dbReference type="AlphaFoldDB" id="A0A8J4V799"/>
<comment type="subcellular location">
    <subcellularLocation>
        <location evidence="1">Cytoplasm</location>
    </subcellularLocation>
</comment>
<proteinExistence type="predicted"/>
<dbReference type="Pfam" id="PF04969">
    <property type="entry name" value="CS"/>
    <property type="match status" value="1"/>
</dbReference>
<organism evidence="4 5">
    <name type="scientific">Polysphondylium violaceum</name>
    <dbReference type="NCBI Taxonomy" id="133409"/>
    <lineage>
        <taxon>Eukaryota</taxon>
        <taxon>Amoebozoa</taxon>
        <taxon>Evosea</taxon>
        <taxon>Eumycetozoa</taxon>
        <taxon>Dictyostelia</taxon>
        <taxon>Dictyosteliales</taxon>
        <taxon>Dictyosteliaceae</taxon>
        <taxon>Polysphondylium</taxon>
    </lineage>
</organism>
<evidence type="ECO:0000313" key="5">
    <source>
        <dbReference type="Proteomes" id="UP000695562"/>
    </source>
</evidence>
<name>A0A8J4V799_9MYCE</name>
<dbReference type="InterPro" id="IPR037898">
    <property type="entry name" value="NudC_fam"/>
</dbReference>
<dbReference type="GO" id="GO:0005737">
    <property type="term" value="C:cytoplasm"/>
    <property type="evidence" value="ECO:0007669"/>
    <property type="project" value="UniProtKB-SubCell"/>
</dbReference>
<dbReference type="InterPro" id="IPR007052">
    <property type="entry name" value="CS_dom"/>
</dbReference>
<accession>A0A8J4V799</accession>
<protein>
    <recommendedName>
        <fullName evidence="3">CS domain-containing protein</fullName>
    </recommendedName>
</protein>
<sequence length="167" mass="19037">MTDTTIPYTWTQTLTEVTVTINSSTPIKSRDLLITINTDSLFVKNKTTNETIIDGKLSKSIKKADSMWSIEDGKTIVLELSKVNKTEWWSCVIQGHPEIDVTQIKPENSQLSDLDGETRSMVEKMMYDQRQKAAGLPTSDEQKKKEMFEKFKNQNPNLDFTDANINL</sequence>
<dbReference type="InterPro" id="IPR008978">
    <property type="entry name" value="HSP20-like_chaperone"/>
</dbReference>
<dbReference type="GO" id="GO:0051082">
    <property type="term" value="F:unfolded protein binding"/>
    <property type="evidence" value="ECO:0007669"/>
    <property type="project" value="TreeGrafter"/>
</dbReference>
<evidence type="ECO:0000256" key="2">
    <source>
        <dbReference type="ARBA" id="ARBA00022490"/>
    </source>
</evidence>
<dbReference type="Proteomes" id="UP000695562">
    <property type="component" value="Unassembled WGS sequence"/>
</dbReference>
<dbReference type="FunFam" id="2.60.40.790:FF:000001">
    <property type="entry name" value="Nuclear migration protein nudC"/>
    <property type="match status" value="1"/>
</dbReference>
<reference evidence="4" key="1">
    <citation type="submission" date="2020-01" db="EMBL/GenBank/DDBJ databases">
        <title>Development of genomics and gene disruption for Polysphondylium violaceum indicates a role for the polyketide synthase stlB in stalk morphogenesis.</title>
        <authorList>
            <person name="Narita B."/>
            <person name="Kawabe Y."/>
            <person name="Kin K."/>
            <person name="Saito T."/>
            <person name="Gibbs R."/>
            <person name="Kuspa A."/>
            <person name="Muzny D."/>
            <person name="Queller D."/>
            <person name="Richards S."/>
            <person name="Strassman J."/>
            <person name="Sucgang R."/>
            <person name="Worley K."/>
            <person name="Schaap P."/>
        </authorList>
    </citation>
    <scope>NUCLEOTIDE SEQUENCE</scope>
    <source>
        <strain evidence="4">QSvi11</strain>
    </source>
</reference>
<dbReference type="PANTHER" id="PTHR12356:SF3">
    <property type="entry name" value="NUCLEAR MIGRATION PROTEIN NUDC"/>
    <property type="match status" value="1"/>
</dbReference>
<comment type="caution">
    <text evidence="4">The sequence shown here is derived from an EMBL/GenBank/DDBJ whole genome shotgun (WGS) entry which is preliminary data.</text>
</comment>